<organism evidence="3 4">
    <name type="scientific">Chryseobacterium indoltheticum</name>
    <dbReference type="NCBI Taxonomy" id="254"/>
    <lineage>
        <taxon>Bacteria</taxon>
        <taxon>Pseudomonadati</taxon>
        <taxon>Bacteroidota</taxon>
        <taxon>Flavobacteriia</taxon>
        <taxon>Flavobacteriales</taxon>
        <taxon>Weeksellaceae</taxon>
        <taxon>Chryseobacterium group</taxon>
        <taxon>Chryseobacterium</taxon>
    </lineage>
</organism>
<sequence length="273" mass="30869">MKTQIGYHCSLERYTPAEHLANIKLATSCGFKGIMCSDHFYPWSVRQGASIASWPWLGGAMNTVDLPFGVVTSPTERCHPVVIAQYISTLASMYRDRLWIALGSGQLLNEHITNNYWPVKSERNARLKEAIHIIRALLSGETVTFEGKYFQVYETKLFTVPPVQPKLIVAALSNESAYELAACSDSIVTVVKPVEDQKEFIDAYRQGGGDEKSLYLQAITSYHKDQEKAEYEAWYNWRHAVLGGKLQSEIRTPSDFDSVKVLKFFKPDYLKTA</sequence>
<dbReference type="EC" id="1.1.98.2" evidence="3"/>
<evidence type="ECO:0000256" key="1">
    <source>
        <dbReference type="ARBA" id="ARBA00023002"/>
    </source>
</evidence>
<dbReference type="PANTHER" id="PTHR43244:SF1">
    <property type="entry name" value="5,10-METHYLENETETRAHYDROMETHANOPTERIN REDUCTASE"/>
    <property type="match status" value="1"/>
</dbReference>
<dbReference type="SUPFAM" id="SSF51679">
    <property type="entry name" value="Bacterial luciferase-like"/>
    <property type="match status" value="1"/>
</dbReference>
<dbReference type="AlphaFoldDB" id="A0A381FHR1"/>
<accession>A0A381FHR1</accession>
<evidence type="ECO:0000313" key="3">
    <source>
        <dbReference type="EMBL" id="SUX46003.1"/>
    </source>
</evidence>
<dbReference type="InterPro" id="IPR011251">
    <property type="entry name" value="Luciferase-like_dom"/>
</dbReference>
<dbReference type="GO" id="GO:0052749">
    <property type="term" value="F:glucose-6-phosphate dehydrogenase (coenzyme F420) activity"/>
    <property type="evidence" value="ECO:0007669"/>
    <property type="project" value="UniProtKB-EC"/>
</dbReference>
<gene>
    <name evidence="3" type="primary">fgd</name>
    <name evidence="3" type="ORF">NCTC13532_01531</name>
</gene>
<proteinExistence type="predicted"/>
<dbReference type="GO" id="GO:0016705">
    <property type="term" value="F:oxidoreductase activity, acting on paired donors, with incorporation or reduction of molecular oxygen"/>
    <property type="evidence" value="ECO:0007669"/>
    <property type="project" value="InterPro"/>
</dbReference>
<dbReference type="EMBL" id="UFVR01000004">
    <property type="protein sequence ID" value="SUX46003.1"/>
    <property type="molecule type" value="Genomic_DNA"/>
</dbReference>
<evidence type="ECO:0000313" key="4">
    <source>
        <dbReference type="Proteomes" id="UP000254282"/>
    </source>
</evidence>
<feature type="domain" description="Luciferase-like" evidence="2">
    <location>
        <begin position="15"/>
        <end position="241"/>
    </location>
</feature>
<name>A0A381FHR1_9FLAO</name>
<dbReference type="Pfam" id="PF00296">
    <property type="entry name" value="Bac_luciferase"/>
    <property type="match status" value="1"/>
</dbReference>
<evidence type="ECO:0000259" key="2">
    <source>
        <dbReference type="Pfam" id="PF00296"/>
    </source>
</evidence>
<dbReference type="InterPro" id="IPR036661">
    <property type="entry name" value="Luciferase-like_sf"/>
</dbReference>
<dbReference type="InterPro" id="IPR050564">
    <property type="entry name" value="F420-G6PD/mer"/>
</dbReference>
<protein>
    <submittedName>
        <fullName evidence="3">F420-dependent glucose-6-phosphate dehydrogenase</fullName>
        <ecNumber evidence="3">1.1.98.2</ecNumber>
    </submittedName>
</protein>
<dbReference type="RefSeq" id="WP_115619868.1">
    <property type="nucleotide sequence ID" value="NZ_UFVR01000004.1"/>
</dbReference>
<dbReference type="Gene3D" id="3.20.20.30">
    <property type="entry name" value="Luciferase-like domain"/>
    <property type="match status" value="1"/>
</dbReference>
<dbReference type="PANTHER" id="PTHR43244">
    <property type="match status" value="1"/>
</dbReference>
<keyword evidence="1 3" id="KW-0560">Oxidoreductase</keyword>
<dbReference type="Proteomes" id="UP000254282">
    <property type="component" value="Unassembled WGS sequence"/>
</dbReference>
<reference evidence="3 4" key="1">
    <citation type="submission" date="2018-06" db="EMBL/GenBank/DDBJ databases">
        <authorList>
            <consortium name="Pathogen Informatics"/>
            <person name="Doyle S."/>
        </authorList>
    </citation>
    <scope>NUCLEOTIDE SEQUENCE [LARGE SCALE GENOMIC DNA]</scope>
    <source>
        <strain evidence="3 4">NCTC13532</strain>
    </source>
</reference>